<organism evidence="3 4">
    <name type="scientific">Actinoplanes derwentensis</name>
    <dbReference type="NCBI Taxonomy" id="113562"/>
    <lineage>
        <taxon>Bacteria</taxon>
        <taxon>Bacillati</taxon>
        <taxon>Actinomycetota</taxon>
        <taxon>Actinomycetes</taxon>
        <taxon>Micromonosporales</taxon>
        <taxon>Micromonosporaceae</taxon>
        <taxon>Actinoplanes</taxon>
    </lineage>
</organism>
<reference evidence="3 4" key="1">
    <citation type="submission" date="2016-10" db="EMBL/GenBank/DDBJ databases">
        <authorList>
            <person name="de Groot N.N."/>
        </authorList>
    </citation>
    <scope>NUCLEOTIDE SEQUENCE [LARGE SCALE GENOMIC DNA]</scope>
    <source>
        <strain evidence="3 4">DSM 43941</strain>
    </source>
</reference>
<protein>
    <submittedName>
        <fullName evidence="3">Cell division transport system permease protein</fullName>
    </submittedName>
</protein>
<sequence length="164" mass="18000">MPDVGPWEPESEKTEVDRRWLRLFGVAAGALVLGSVASTTAMLIAGWRYAPEREFTVAVYLEPDAGTDQRDAVRGALARLPARDGVRLETREEAYAKFREKVSNDPEQLAGVMPEMLPESLYLIAPGRSFDCGPIPGIRDLSGVDRVRVVMKPQAGRWGAEIGC</sequence>
<evidence type="ECO:0000256" key="1">
    <source>
        <dbReference type="SAM" id="Phobius"/>
    </source>
</evidence>
<keyword evidence="1" id="KW-1133">Transmembrane helix</keyword>
<keyword evidence="3" id="KW-0132">Cell division</keyword>
<keyword evidence="3" id="KW-0131">Cell cycle</keyword>
<keyword evidence="1" id="KW-0472">Membrane</keyword>
<gene>
    <name evidence="3" type="ORF">SAMN04489716_6577</name>
</gene>
<dbReference type="GO" id="GO:0051301">
    <property type="term" value="P:cell division"/>
    <property type="evidence" value="ECO:0007669"/>
    <property type="project" value="UniProtKB-KW"/>
</dbReference>
<dbReference type="AlphaFoldDB" id="A0A1H2CS69"/>
<proteinExistence type="predicted"/>
<feature type="domain" description="FtsX extracellular" evidence="2">
    <location>
        <begin position="56"/>
        <end position="123"/>
    </location>
</feature>
<dbReference type="STRING" id="113562.SAMN04489716_6577"/>
<evidence type="ECO:0000313" key="3">
    <source>
        <dbReference type="EMBL" id="SDT73107.1"/>
    </source>
</evidence>
<dbReference type="Pfam" id="PF18075">
    <property type="entry name" value="FtsX_ECD"/>
    <property type="match status" value="1"/>
</dbReference>
<dbReference type="EMBL" id="LT629758">
    <property type="protein sequence ID" value="SDT73107.1"/>
    <property type="molecule type" value="Genomic_DNA"/>
</dbReference>
<evidence type="ECO:0000259" key="2">
    <source>
        <dbReference type="Pfam" id="PF18075"/>
    </source>
</evidence>
<keyword evidence="1" id="KW-0812">Transmembrane</keyword>
<feature type="transmembrane region" description="Helical" evidence="1">
    <location>
        <begin position="20"/>
        <end position="45"/>
    </location>
</feature>
<evidence type="ECO:0000313" key="4">
    <source>
        <dbReference type="Proteomes" id="UP000198688"/>
    </source>
</evidence>
<dbReference type="Gene3D" id="3.30.70.3040">
    <property type="match status" value="1"/>
</dbReference>
<name>A0A1H2CS69_9ACTN</name>
<dbReference type="InterPro" id="IPR040690">
    <property type="entry name" value="FtsX_ECD"/>
</dbReference>
<accession>A0A1H2CS69</accession>
<dbReference type="Proteomes" id="UP000198688">
    <property type="component" value="Chromosome I"/>
</dbReference>
<keyword evidence="4" id="KW-1185">Reference proteome</keyword>